<evidence type="ECO:0000256" key="1">
    <source>
        <dbReference type="ARBA" id="ARBA00008775"/>
    </source>
</evidence>
<dbReference type="PANTHER" id="PTHR32097">
    <property type="entry name" value="CAMP-BINDING PROTEIN 1-RELATED"/>
    <property type="match status" value="1"/>
</dbReference>
<proteinExistence type="inferred from homology"/>
<evidence type="ECO:0000313" key="4">
    <source>
        <dbReference type="Proteomes" id="UP000680866"/>
    </source>
</evidence>
<dbReference type="RefSeq" id="WP_212819676.1">
    <property type="nucleotide sequence ID" value="NZ_AP023359.1"/>
</dbReference>
<protein>
    <recommendedName>
        <fullName evidence="2">TerD domain-containing protein</fullName>
    </recommendedName>
</protein>
<evidence type="ECO:0000313" key="3">
    <source>
        <dbReference type="EMBL" id="BCJ70024.1"/>
    </source>
</evidence>
<sequence>MTPADGALPAAGVVPAVAASRGRRRPDGPLAGRRILVLGGPHPAVARAREQITSLGGSAAVAAFLLDEYDRVRGAEDFVFYNQPAGGGVELGIDGGAEQSIRIDLADLPGRCVRVRVVAALSGDATFGAVGPVQVQAVPRVGQPFARATLDAATTERTMLLADVYRRGASWRLRVVGQGYGHGLAWLATTYGVRVDD</sequence>
<dbReference type="EMBL" id="AP023359">
    <property type="protein sequence ID" value="BCJ70024.1"/>
    <property type="molecule type" value="Genomic_DNA"/>
</dbReference>
<organism evidence="3 4">
    <name type="scientific">Polymorphospora rubra</name>
    <dbReference type="NCBI Taxonomy" id="338584"/>
    <lineage>
        <taxon>Bacteria</taxon>
        <taxon>Bacillati</taxon>
        <taxon>Actinomycetota</taxon>
        <taxon>Actinomycetes</taxon>
        <taxon>Micromonosporales</taxon>
        <taxon>Micromonosporaceae</taxon>
        <taxon>Polymorphospora</taxon>
    </lineage>
</organism>
<keyword evidence="4" id="KW-1185">Reference proteome</keyword>
<name>A0A810NCF7_9ACTN</name>
<dbReference type="AlphaFoldDB" id="A0A810NCF7"/>
<accession>A0A810NCF7</accession>
<dbReference type="InterPro" id="IPR003325">
    <property type="entry name" value="TerD"/>
</dbReference>
<comment type="similarity">
    <text evidence="1">Belongs to the CAPAB/TerDEXZ family.</text>
</comment>
<dbReference type="Proteomes" id="UP000680866">
    <property type="component" value="Chromosome"/>
</dbReference>
<dbReference type="CDD" id="cd06974">
    <property type="entry name" value="TerD_like"/>
    <property type="match status" value="1"/>
</dbReference>
<dbReference type="Gene3D" id="2.60.60.30">
    <property type="entry name" value="sav2460 like domains"/>
    <property type="match status" value="1"/>
</dbReference>
<dbReference type="KEGG" id="pry:Prubr_70450"/>
<dbReference type="InterPro" id="IPR051324">
    <property type="entry name" value="Stress/Tellurium_Resist"/>
</dbReference>
<dbReference type="PANTHER" id="PTHR32097:SF4">
    <property type="entry name" value="GENERAL STRESS PROTEIN 16U"/>
    <property type="match status" value="1"/>
</dbReference>
<evidence type="ECO:0000259" key="2">
    <source>
        <dbReference type="Pfam" id="PF02342"/>
    </source>
</evidence>
<feature type="domain" description="TerD" evidence="2">
    <location>
        <begin position="61"/>
        <end position="191"/>
    </location>
</feature>
<reference evidence="3" key="1">
    <citation type="submission" date="2020-08" db="EMBL/GenBank/DDBJ databases">
        <title>Whole genome shotgun sequence of Polymorphospora rubra NBRC 101157.</title>
        <authorList>
            <person name="Komaki H."/>
            <person name="Tamura T."/>
        </authorList>
    </citation>
    <scope>NUCLEOTIDE SEQUENCE</scope>
    <source>
        <strain evidence="3">NBRC 101157</strain>
    </source>
</reference>
<dbReference type="Pfam" id="PF02342">
    <property type="entry name" value="TerD"/>
    <property type="match status" value="1"/>
</dbReference>
<gene>
    <name evidence="3" type="ORF">Prubr_70450</name>
</gene>